<dbReference type="EMBL" id="GGEC01083629">
    <property type="protein sequence ID" value="MBX64113.1"/>
    <property type="molecule type" value="Transcribed_RNA"/>
</dbReference>
<reference evidence="1" key="1">
    <citation type="submission" date="2018-02" db="EMBL/GenBank/DDBJ databases">
        <title>Rhizophora mucronata_Transcriptome.</title>
        <authorList>
            <person name="Meera S.P."/>
            <person name="Sreeshan A."/>
            <person name="Augustine A."/>
        </authorList>
    </citation>
    <scope>NUCLEOTIDE SEQUENCE</scope>
    <source>
        <tissue evidence="1">Leaf</tissue>
    </source>
</reference>
<evidence type="ECO:0000313" key="1">
    <source>
        <dbReference type="EMBL" id="MBX64113.1"/>
    </source>
</evidence>
<name>A0A2P2QAY5_RHIMU</name>
<organism evidence="1">
    <name type="scientific">Rhizophora mucronata</name>
    <name type="common">Asiatic mangrove</name>
    <dbReference type="NCBI Taxonomy" id="61149"/>
    <lineage>
        <taxon>Eukaryota</taxon>
        <taxon>Viridiplantae</taxon>
        <taxon>Streptophyta</taxon>
        <taxon>Embryophyta</taxon>
        <taxon>Tracheophyta</taxon>
        <taxon>Spermatophyta</taxon>
        <taxon>Magnoliopsida</taxon>
        <taxon>eudicotyledons</taxon>
        <taxon>Gunneridae</taxon>
        <taxon>Pentapetalae</taxon>
        <taxon>rosids</taxon>
        <taxon>fabids</taxon>
        <taxon>Malpighiales</taxon>
        <taxon>Rhizophoraceae</taxon>
        <taxon>Rhizophora</taxon>
    </lineage>
</organism>
<sequence>MFFFFFQKLLNFFLKYLHNNFLPQKI</sequence>
<protein>
    <submittedName>
        <fullName evidence="1">Uncharacterized protein</fullName>
    </submittedName>
</protein>
<accession>A0A2P2QAY5</accession>
<dbReference type="AlphaFoldDB" id="A0A2P2QAY5"/>
<proteinExistence type="predicted"/>